<proteinExistence type="predicted"/>
<reference evidence="2" key="1">
    <citation type="submission" date="2021-02" db="EMBL/GenBank/DDBJ databases">
        <authorList>
            <person name="Dougan E. K."/>
            <person name="Rhodes N."/>
            <person name="Thang M."/>
            <person name="Chan C."/>
        </authorList>
    </citation>
    <scope>NUCLEOTIDE SEQUENCE</scope>
</reference>
<dbReference type="AlphaFoldDB" id="A0A812L5P1"/>
<evidence type="ECO:0000256" key="1">
    <source>
        <dbReference type="SAM" id="MobiDB-lite"/>
    </source>
</evidence>
<evidence type="ECO:0000313" key="3">
    <source>
        <dbReference type="Proteomes" id="UP000604046"/>
    </source>
</evidence>
<dbReference type="EMBL" id="CAJNDS010000890">
    <property type="protein sequence ID" value="CAE7239554.1"/>
    <property type="molecule type" value="Genomic_DNA"/>
</dbReference>
<sequence>MSAPPPARPAAKAEAQKQRRKAQRKAQNDLSAMLCDALRIQANLDRKNLLPSALGGFDLEGELDMDLGLGGDDDGEAGLALARCMNDGRDLFMRSCRMAFSCSVYR</sequence>
<protein>
    <submittedName>
        <fullName evidence="2">Uncharacterized protein</fullName>
    </submittedName>
</protein>
<evidence type="ECO:0000313" key="2">
    <source>
        <dbReference type="EMBL" id="CAE7239554.1"/>
    </source>
</evidence>
<accession>A0A812L5P1</accession>
<organism evidence="2 3">
    <name type="scientific">Symbiodinium natans</name>
    <dbReference type="NCBI Taxonomy" id="878477"/>
    <lineage>
        <taxon>Eukaryota</taxon>
        <taxon>Sar</taxon>
        <taxon>Alveolata</taxon>
        <taxon>Dinophyceae</taxon>
        <taxon>Suessiales</taxon>
        <taxon>Symbiodiniaceae</taxon>
        <taxon>Symbiodinium</taxon>
    </lineage>
</organism>
<name>A0A812L5P1_9DINO</name>
<dbReference type="Proteomes" id="UP000604046">
    <property type="component" value="Unassembled WGS sequence"/>
</dbReference>
<comment type="caution">
    <text evidence="2">The sequence shown here is derived from an EMBL/GenBank/DDBJ whole genome shotgun (WGS) entry which is preliminary data.</text>
</comment>
<gene>
    <name evidence="2" type="ORF">SNAT2548_LOCUS10642</name>
</gene>
<feature type="region of interest" description="Disordered" evidence="1">
    <location>
        <begin position="1"/>
        <end position="27"/>
    </location>
</feature>
<keyword evidence="3" id="KW-1185">Reference proteome</keyword>